<organism evidence="1">
    <name type="scientific">marine sediment metagenome</name>
    <dbReference type="NCBI Taxonomy" id="412755"/>
    <lineage>
        <taxon>unclassified sequences</taxon>
        <taxon>metagenomes</taxon>
        <taxon>ecological metagenomes</taxon>
    </lineage>
</organism>
<sequence length="203" mass="22632">MSDTLKQLQEKLVAKRAKLGDLFAHKSTDDDGATVYDFQAVEAEWLPDDVEKLKGGAKTTRICELVKEYTAECEALHDEVVIIEEAETSAKAYAERERLDREPAAAAAHPEGKKEFKTLGEMIIADPIWAKWADPDSSARKTHSIKLPDMGLDDIRKTLFETTAGWLPESLRTGQVVDAVTRPLQVIDIMPKQNTGFAQVVYM</sequence>
<reference evidence="1" key="1">
    <citation type="journal article" date="2015" name="Nature">
        <title>Complex archaea that bridge the gap between prokaryotes and eukaryotes.</title>
        <authorList>
            <person name="Spang A."/>
            <person name="Saw J.H."/>
            <person name="Jorgensen S.L."/>
            <person name="Zaremba-Niedzwiedzka K."/>
            <person name="Martijn J."/>
            <person name="Lind A.E."/>
            <person name="van Eijk R."/>
            <person name="Schleper C."/>
            <person name="Guy L."/>
            <person name="Ettema T.J."/>
        </authorList>
    </citation>
    <scope>NUCLEOTIDE SEQUENCE</scope>
</reference>
<gene>
    <name evidence="1" type="ORF">LCGC14_1749380</name>
</gene>
<accession>A0A0F9JJH8</accession>
<proteinExistence type="predicted"/>
<dbReference type="AlphaFoldDB" id="A0A0F9JJH8"/>
<dbReference type="EMBL" id="LAZR01016114">
    <property type="protein sequence ID" value="KKM05906.1"/>
    <property type="molecule type" value="Genomic_DNA"/>
</dbReference>
<feature type="non-terminal residue" evidence="1">
    <location>
        <position position="203"/>
    </location>
</feature>
<comment type="caution">
    <text evidence="1">The sequence shown here is derived from an EMBL/GenBank/DDBJ whole genome shotgun (WGS) entry which is preliminary data.</text>
</comment>
<protein>
    <submittedName>
        <fullName evidence="1">Uncharacterized protein</fullName>
    </submittedName>
</protein>
<name>A0A0F9JJH8_9ZZZZ</name>
<evidence type="ECO:0000313" key="1">
    <source>
        <dbReference type="EMBL" id="KKM05906.1"/>
    </source>
</evidence>